<dbReference type="PROSITE" id="PS00622">
    <property type="entry name" value="HTH_LUXR_1"/>
    <property type="match status" value="1"/>
</dbReference>
<dbReference type="SMART" id="SM00421">
    <property type="entry name" value="HTH_LUXR"/>
    <property type="match status" value="1"/>
</dbReference>
<reference evidence="7" key="1">
    <citation type="journal article" date="2019" name="Int. J. Syst. Evol. Microbiol.">
        <title>The Global Catalogue of Microorganisms (GCM) 10K type strain sequencing project: providing services to taxonomists for standard genome sequencing and annotation.</title>
        <authorList>
            <consortium name="The Broad Institute Genomics Platform"/>
            <consortium name="The Broad Institute Genome Sequencing Center for Infectious Disease"/>
            <person name="Wu L."/>
            <person name="Ma J."/>
        </authorList>
    </citation>
    <scope>NUCLEOTIDE SEQUENCE [LARGE SCALE GENOMIC DNA]</scope>
    <source>
        <strain evidence="7">JCM 11448</strain>
    </source>
</reference>
<organism evidence="6 7">
    <name type="scientific">Streptomyces javensis</name>
    <dbReference type="NCBI Taxonomy" id="114698"/>
    <lineage>
        <taxon>Bacteria</taxon>
        <taxon>Bacillati</taxon>
        <taxon>Actinomycetota</taxon>
        <taxon>Actinomycetes</taxon>
        <taxon>Kitasatosporales</taxon>
        <taxon>Streptomycetaceae</taxon>
        <taxon>Streptomyces</taxon>
        <taxon>Streptomyces violaceusniger group</taxon>
    </lineage>
</organism>
<evidence type="ECO:0000256" key="2">
    <source>
        <dbReference type="ARBA" id="ARBA00023125"/>
    </source>
</evidence>
<proteinExistence type="predicted"/>
<keyword evidence="7" id="KW-1185">Reference proteome</keyword>
<dbReference type="PANTHER" id="PTHR44688">
    <property type="entry name" value="DNA-BINDING TRANSCRIPTIONAL ACTIVATOR DEVR_DOSR"/>
    <property type="match status" value="1"/>
</dbReference>
<feature type="domain" description="HTH luxR-type" evidence="5">
    <location>
        <begin position="69"/>
        <end position="134"/>
    </location>
</feature>
<gene>
    <name evidence="6" type="ORF">GCM10009579_36440</name>
</gene>
<keyword evidence="1" id="KW-0805">Transcription regulation</keyword>
<feature type="region of interest" description="Disordered" evidence="4">
    <location>
        <begin position="132"/>
        <end position="160"/>
    </location>
</feature>
<evidence type="ECO:0000313" key="7">
    <source>
        <dbReference type="Proteomes" id="UP001500282"/>
    </source>
</evidence>
<dbReference type="CDD" id="cd06170">
    <property type="entry name" value="LuxR_C_like"/>
    <property type="match status" value="1"/>
</dbReference>
<comment type="caution">
    <text evidence="6">The sequence shown here is derived from an EMBL/GenBank/DDBJ whole genome shotgun (WGS) entry which is preliminary data.</text>
</comment>
<dbReference type="PANTHER" id="PTHR44688:SF16">
    <property type="entry name" value="DNA-BINDING TRANSCRIPTIONAL ACTIVATOR DEVR_DOSR"/>
    <property type="match status" value="1"/>
</dbReference>
<dbReference type="EMBL" id="BAAAIH010000018">
    <property type="protein sequence ID" value="GAA1274242.1"/>
    <property type="molecule type" value="Genomic_DNA"/>
</dbReference>
<dbReference type="InterPro" id="IPR036388">
    <property type="entry name" value="WH-like_DNA-bd_sf"/>
</dbReference>
<protein>
    <recommendedName>
        <fullName evidence="5">HTH luxR-type domain-containing protein</fullName>
    </recommendedName>
</protein>
<evidence type="ECO:0000256" key="4">
    <source>
        <dbReference type="SAM" id="MobiDB-lite"/>
    </source>
</evidence>
<keyword evidence="3" id="KW-0804">Transcription</keyword>
<dbReference type="SUPFAM" id="SSF46894">
    <property type="entry name" value="C-terminal effector domain of the bipartite response regulators"/>
    <property type="match status" value="1"/>
</dbReference>
<evidence type="ECO:0000259" key="5">
    <source>
        <dbReference type="PROSITE" id="PS50043"/>
    </source>
</evidence>
<dbReference type="PRINTS" id="PR00038">
    <property type="entry name" value="HTHLUXR"/>
</dbReference>
<dbReference type="Pfam" id="PF00196">
    <property type="entry name" value="GerE"/>
    <property type="match status" value="1"/>
</dbReference>
<keyword evidence="2" id="KW-0238">DNA-binding</keyword>
<dbReference type="InterPro" id="IPR016032">
    <property type="entry name" value="Sig_transdc_resp-reg_C-effctor"/>
</dbReference>
<evidence type="ECO:0000313" key="6">
    <source>
        <dbReference type="EMBL" id="GAA1274242.1"/>
    </source>
</evidence>
<sequence>MAADDAGRLLATARDLEAVGADLLAAEAATAAAAAWQRTGQTRRAAGANRNAQSCSARCRGAHTPMLTLPETTAVLTTREKEIALLAADGSASKDIADALHLSVRTVDNHLQHAYAKLGVTNRRELASLLGQATGRPANKSNATADGATRVDGSGASVRA</sequence>
<evidence type="ECO:0000256" key="1">
    <source>
        <dbReference type="ARBA" id="ARBA00023015"/>
    </source>
</evidence>
<evidence type="ECO:0000256" key="3">
    <source>
        <dbReference type="ARBA" id="ARBA00023163"/>
    </source>
</evidence>
<dbReference type="Proteomes" id="UP001500282">
    <property type="component" value="Unassembled WGS sequence"/>
</dbReference>
<dbReference type="Gene3D" id="1.10.10.10">
    <property type="entry name" value="Winged helix-like DNA-binding domain superfamily/Winged helix DNA-binding domain"/>
    <property type="match status" value="1"/>
</dbReference>
<accession>A0ABP4HM61</accession>
<dbReference type="InterPro" id="IPR000792">
    <property type="entry name" value="Tscrpt_reg_LuxR_C"/>
</dbReference>
<dbReference type="PROSITE" id="PS50043">
    <property type="entry name" value="HTH_LUXR_2"/>
    <property type="match status" value="1"/>
</dbReference>
<name>A0ABP4HM61_9ACTN</name>